<dbReference type="InterPro" id="IPR050438">
    <property type="entry name" value="LMW_PTPase"/>
</dbReference>
<dbReference type="FunFam" id="3.40.50.2300:FF:000113">
    <property type="entry name" value="Low molecular weight protein-tyrosine-phosphatase"/>
    <property type="match status" value="1"/>
</dbReference>
<dbReference type="SUPFAM" id="SSF52788">
    <property type="entry name" value="Phosphotyrosine protein phosphatases I"/>
    <property type="match status" value="1"/>
</dbReference>
<evidence type="ECO:0000313" key="8">
    <source>
        <dbReference type="Proteomes" id="UP000445000"/>
    </source>
</evidence>
<name>A0A829YC76_9GAMM</name>
<dbReference type="RefSeq" id="WP_202624319.1">
    <property type="nucleotide sequence ID" value="NZ_BLJN01000002.1"/>
</dbReference>
<feature type="domain" description="Phosphotyrosine protein phosphatase I" evidence="6">
    <location>
        <begin position="9"/>
        <end position="158"/>
    </location>
</feature>
<dbReference type="GO" id="GO:0004725">
    <property type="term" value="F:protein tyrosine phosphatase activity"/>
    <property type="evidence" value="ECO:0007669"/>
    <property type="project" value="UniProtKB-EC"/>
</dbReference>
<evidence type="ECO:0000256" key="4">
    <source>
        <dbReference type="ARBA" id="ARBA00022912"/>
    </source>
</evidence>
<dbReference type="EMBL" id="BLJN01000002">
    <property type="protein sequence ID" value="GFE80825.1"/>
    <property type="molecule type" value="Genomic_DNA"/>
</dbReference>
<dbReference type="Pfam" id="PF01451">
    <property type="entry name" value="LMWPc"/>
    <property type="match status" value="1"/>
</dbReference>
<evidence type="ECO:0000256" key="5">
    <source>
        <dbReference type="PIRSR" id="PIRSR617867-1"/>
    </source>
</evidence>
<dbReference type="PRINTS" id="PR00719">
    <property type="entry name" value="LMWPTPASE"/>
</dbReference>
<accession>A0A829YC76</accession>
<feature type="active site" description="Nucleophile" evidence="5">
    <location>
        <position position="15"/>
    </location>
</feature>
<dbReference type="CDD" id="cd16343">
    <property type="entry name" value="LMWPTP"/>
    <property type="match status" value="1"/>
</dbReference>
<dbReference type="InterPro" id="IPR036196">
    <property type="entry name" value="Ptyr_pPase_sf"/>
</dbReference>
<dbReference type="InterPro" id="IPR017867">
    <property type="entry name" value="Tyr_phospatase_low_mol_wt"/>
</dbReference>
<keyword evidence="8" id="KW-1185">Reference proteome</keyword>
<dbReference type="InterPro" id="IPR023485">
    <property type="entry name" value="Ptyr_pPase"/>
</dbReference>
<evidence type="ECO:0000256" key="2">
    <source>
        <dbReference type="ARBA" id="ARBA00013064"/>
    </source>
</evidence>
<evidence type="ECO:0000256" key="3">
    <source>
        <dbReference type="ARBA" id="ARBA00022801"/>
    </source>
</evidence>
<gene>
    <name evidence="7" type="primary">ptpA</name>
    <name evidence="7" type="ORF">GCM10011487_28250</name>
</gene>
<comment type="similarity">
    <text evidence="1">Belongs to the low molecular weight phosphotyrosine protein phosphatase family.</text>
</comment>
<dbReference type="AlphaFoldDB" id="A0A829YC76"/>
<reference evidence="8" key="1">
    <citation type="submission" date="2020-01" db="EMBL/GenBank/DDBJ databases">
        <title>'Steroidobacter agaridevorans' sp. nov., agar-degrading bacteria isolated from rhizosphere soils.</title>
        <authorList>
            <person name="Ikenaga M."/>
            <person name="Kataoka M."/>
            <person name="Murouchi A."/>
            <person name="Katsuragi S."/>
            <person name="Sakai M."/>
        </authorList>
    </citation>
    <scope>NUCLEOTIDE SEQUENCE [LARGE SCALE GENOMIC DNA]</scope>
    <source>
        <strain evidence="8">YU21-B</strain>
    </source>
</reference>
<dbReference type="Proteomes" id="UP000445000">
    <property type="component" value="Unassembled WGS sequence"/>
</dbReference>
<protein>
    <recommendedName>
        <fullName evidence="2">protein-tyrosine-phosphatase</fullName>
        <ecNumber evidence="2">3.1.3.48</ecNumber>
    </recommendedName>
</protein>
<dbReference type="PANTHER" id="PTHR11717">
    <property type="entry name" value="LOW MOLECULAR WEIGHT PROTEIN TYROSINE PHOSPHATASE"/>
    <property type="match status" value="1"/>
</dbReference>
<sequence length="163" mass="18402">MIMGTRSVKRILFVCMGNICRSPSAEGVFRHVLAASAPDLQIEIDSAGTHDYHVGAPPDRRSIEAARRRGIDLSALRARRVAAEDFDRYDLILAMDEENLQELRRRAPAIHHERIRLMMEYAPHASSRFVPDPYYGGAQGFEEVLDLLEEAAQGLLAELRTMR</sequence>
<proteinExistence type="inferred from homology"/>
<dbReference type="PANTHER" id="PTHR11717:SF7">
    <property type="entry name" value="LOW MOLECULAR WEIGHT PHOSPHOTYROSINE PROTEIN PHOSPHATASE"/>
    <property type="match status" value="1"/>
</dbReference>
<keyword evidence="3" id="KW-0378">Hydrolase</keyword>
<comment type="caution">
    <text evidence="7">The sequence shown here is derived from an EMBL/GenBank/DDBJ whole genome shotgun (WGS) entry which is preliminary data.</text>
</comment>
<dbReference type="Gene3D" id="3.40.50.2300">
    <property type="match status" value="1"/>
</dbReference>
<evidence type="ECO:0000313" key="7">
    <source>
        <dbReference type="EMBL" id="GFE80825.1"/>
    </source>
</evidence>
<feature type="active site" evidence="5">
    <location>
        <position position="21"/>
    </location>
</feature>
<dbReference type="SMART" id="SM00226">
    <property type="entry name" value="LMWPc"/>
    <property type="match status" value="1"/>
</dbReference>
<evidence type="ECO:0000259" key="6">
    <source>
        <dbReference type="SMART" id="SM00226"/>
    </source>
</evidence>
<organism evidence="7 8">
    <name type="scientific">Steroidobacter agaridevorans</name>
    <dbReference type="NCBI Taxonomy" id="2695856"/>
    <lineage>
        <taxon>Bacteria</taxon>
        <taxon>Pseudomonadati</taxon>
        <taxon>Pseudomonadota</taxon>
        <taxon>Gammaproteobacteria</taxon>
        <taxon>Steroidobacterales</taxon>
        <taxon>Steroidobacteraceae</taxon>
        <taxon>Steroidobacter</taxon>
    </lineage>
</organism>
<evidence type="ECO:0000256" key="1">
    <source>
        <dbReference type="ARBA" id="ARBA00011063"/>
    </source>
</evidence>
<keyword evidence="4" id="KW-0904">Protein phosphatase</keyword>
<dbReference type="EC" id="3.1.3.48" evidence="2"/>
<feature type="active site" description="Proton donor" evidence="5">
    <location>
        <position position="132"/>
    </location>
</feature>